<comment type="caution">
    <text evidence="18">The sequence shown here is derived from an EMBL/GenBank/DDBJ whole genome shotgun (WGS) entry which is preliminary data.</text>
</comment>
<accession>A0A9D3PPU8</accession>
<keyword evidence="9 12" id="KW-1015">Disulfide bond</keyword>
<sequence>MFRFSCLALFLVLGSEIQKAYTTEVSVKDKDNKLCLYANLMVNFTVTYEVVGKSNNTVEFQLPGVVNANGSSCGTDNSTLKLSFGRGHSWTINFTKEKEMYKADDIILTYNLSDDSIFKNASSNGTVSVKFTPSIANVVVDTYYSCKSQDTVEKDAVKQTLWNVALQAFVINGSKSENETVCAKDKASTTQVPTTHVTSTTPTTTVIPPTTAPPPVPPPSTGTYKLNTAGNGTVCLLASMGLQISYNDSLDFQKVNLDPNKTEVTGTCGSNNSSAALVLTSDKIAVAFTFIEEGKKFFLHAVNVTVKHINGTSFNAANTNLSLWQATVGSSYMCNKEQTQNVTDTLSLYTLKLQVQPFEVKNDKFSTAHECSLDDTSILIPIIVGAALAGLIFIVVIAYLIGRRRTYVGYQTL</sequence>
<evidence type="ECO:0000256" key="9">
    <source>
        <dbReference type="ARBA" id="ARBA00023157"/>
    </source>
</evidence>
<organism evidence="18 19">
    <name type="scientific">Megalops atlanticus</name>
    <name type="common">Tarpon</name>
    <name type="synonym">Clupea gigantea</name>
    <dbReference type="NCBI Taxonomy" id="7932"/>
    <lineage>
        <taxon>Eukaryota</taxon>
        <taxon>Metazoa</taxon>
        <taxon>Chordata</taxon>
        <taxon>Craniata</taxon>
        <taxon>Vertebrata</taxon>
        <taxon>Euteleostomi</taxon>
        <taxon>Actinopterygii</taxon>
        <taxon>Neopterygii</taxon>
        <taxon>Teleostei</taxon>
        <taxon>Elopiformes</taxon>
        <taxon>Megalopidae</taxon>
        <taxon>Megalops</taxon>
    </lineage>
</organism>
<feature type="domain" description="Lysosome-associated membrane glycoprotein 2-like luminal" evidence="16">
    <location>
        <begin position="26"/>
        <end position="171"/>
    </location>
</feature>
<evidence type="ECO:0000256" key="5">
    <source>
        <dbReference type="ARBA" id="ARBA00022729"/>
    </source>
</evidence>
<dbReference type="PANTHER" id="PTHR11506:SF6">
    <property type="entry name" value="LYSOSOME-ASSOCIATED MEMBRANE GLYCOPROTEIN 2"/>
    <property type="match status" value="1"/>
</dbReference>
<evidence type="ECO:0000256" key="11">
    <source>
        <dbReference type="ARBA" id="ARBA00023228"/>
    </source>
</evidence>
<dbReference type="GO" id="GO:0005765">
    <property type="term" value="C:lysosomal membrane"/>
    <property type="evidence" value="ECO:0007669"/>
    <property type="project" value="UniProtKB-SubCell"/>
</dbReference>
<protein>
    <recommendedName>
        <fullName evidence="20">Lysosome-associated membrane glycoprotein 2</fullName>
    </recommendedName>
</protein>
<dbReference type="Pfam" id="PF21222">
    <property type="entry name" value="Lamp2_2nd"/>
    <property type="match status" value="1"/>
</dbReference>
<dbReference type="AlphaFoldDB" id="A0A9D3PPU8"/>
<keyword evidence="11 12" id="KW-0458">Lysosome</keyword>
<feature type="chain" id="PRO_5039038439" description="Lysosome-associated membrane glycoprotein 2" evidence="15">
    <location>
        <begin position="23"/>
        <end position="413"/>
    </location>
</feature>
<evidence type="ECO:0000256" key="15">
    <source>
        <dbReference type="SAM" id="SignalP"/>
    </source>
</evidence>
<gene>
    <name evidence="18" type="ORF">MATL_G00172320</name>
</gene>
<evidence type="ECO:0000259" key="16">
    <source>
        <dbReference type="Pfam" id="PF01299"/>
    </source>
</evidence>
<dbReference type="OrthoDB" id="6232933at2759"/>
<dbReference type="InterPro" id="IPR048524">
    <property type="entry name" value="Lamp2-like_TM"/>
</dbReference>
<keyword evidence="4 12" id="KW-0812">Transmembrane</keyword>
<feature type="compositionally biased region" description="Low complexity" evidence="13">
    <location>
        <begin position="192"/>
        <end position="209"/>
    </location>
</feature>
<dbReference type="Gene3D" id="2.40.160.110">
    <property type="match status" value="2"/>
</dbReference>
<evidence type="ECO:0000259" key="17">
    <source>
        <dbReference type="Pfam" id="PF21222"/>
    </source>
</evidence>
<evidence type="ECO:0000256" key="3">
    <source>
        <dbReference type="ARBA" id="ARBA00022475"/>
    </source>
</evidence>
<evidence type="ECO:0000256" key="10">
    <source>
        <dbReference type="ARBA" id="ARBA00023180"/>
    </source>
</evidence>
<dbReference type="InterPro" id="IPR048528">
    <property type="entry name" value="Lamp2-like_luminal"/>
</dbReference>
<feature type="domain" description="Lysosome-associated membrane glycoprotein 2-like transmembrane" evidence="17">
    <location>
        <begin position="380"/>
        <end position="411"/>
    </location>
</feature>
<evidence type="ECO:0000256" key="8">
    <source>
        <dbReference type="ARBA" id="ARBA00023136"/>
    </source>
</evidence>
<feature type="signal peptide" evidence="15">
    <location>
        <begin position="1"/>
        <end position="22"/>
    </location>
</feature>
<evidence type="ECO:0000256" key="1">
    <source>
        <dbReference type="ARBA" id="ARBA00004251"/>
    </source>
</evidence>
<feature type="domain" description="Lysosome-associated membrane glycoprotein 2-like luminal" evidence="16">
    <location>
        <begin position="219"/>
        <end position="361"/>
    </location>
</feature>
<name>A0A9D3PPU8_MEGAT</name>
<dbReference type="EMBL" id="JAFDVH010000014">
    <property type="protein sequence ID" value="KAG7465069.1"/>
    <property type="molecule type" value="Genomic_DNA"/>
</dbReference>
<keyword evidence="5 15" id="KW-0732">Signal</keyword>
<evidence type="ECO:0000256" key="6">
    <source>
        <dbReference type="ARBA" id="ARBA00022753"/>
    </source>
</evidence>
<evidence type="ECO:0000313" key="19">
    <source>
        <dbReference type="Proteomes" id="UP001046870"/>
    </source>
</evidence>
<dbReference type="PRINTS" id="PR00336">
    <property type="entry name" value="LYSASSOCTDMP"/>
</dbReference>
<feature type="transmembrane region" description="Helical" evidence="14">
    <location>
        <begin position="378"/>
        <end position="401"/>
    </location>
</feature>
<keyword evidence="8 12" id="KW-0472">Membrane</keyword>
<evidence type="ECO:0000256" key="13">
    <source>
        <dbReference type="SAM" id="MobiDB-lite"/>
    </source>
</evidence>
<comment type="similarity">
    <text evidence="12">Belongs to the LAMP family.</text>
</comment>
<keyword evidence="19" id="KW-1185">Reference proteome</keyword>
<dbReference type="FunFam" id="2.40.160.110:FF:000001">
    <property type="entry name" value="lysosome-associated membrane glycoprotein 2 isoform X2"/>
    <property type="match status" value="1"/>
</dbReference>
<dbReference type="GO" id="GO:0005886">
    <property type="term" value="C:plasma membrane"/>
    <property type="evidence" value="ECO:0007669"/>
    <property type="project" value="UniProtKB-SubCell"/>
</dbReference>
<comment type="subcellular location">
    <subcellularLocation>
        <location evidence="1">Cell membrane</location>
        <topology evidence="1">Single-pass type I membrane protein</topology>
    </subcellularLocation>
    <subcellularLocation>
        <location evidence="2">Endosome membrane</location>
        <topology evidence="2">Single-pass type I membrane protein</topology>
    </subcellularLocation>
    <subcellularLocation>
        <location evidence="12">Lysosome membrane</location>
        <topology evidence="12">Single-pass type I membrane protein</topology>
    </subcellularLocation>
</comment>
<dbReference type="Proteomes" id="UP001046870">
    <property type="component" value="Chromosome 14"/>
</dbReference>
<dbReference type="InterPro" id="IPR002000">
    <property type="entry name" value="Lysosome-assoc_membr_glycop"/>
</dbReference>
<dbReference type="GO" id="GO:0031902">
    <property type="term" value="C:late endosome membrane"/>
    <property type="evidence" value="ECO:0007669"/>
    <property type="project" value="TreeGrafter"/>
</dbReference>
<keyword evidence="10" id="KW-0325">Glycoprotein</keyword>
<feature type="disulfide bond" evidence="12">
    <location>
        <begin position="334"/>
        <end position="371"/>
    </location>
</feature>
<evidence type="ECO:0000256" key="4">
    <source>
        <dbReference type="ARBA" id="ARBA00022692"/>
    </source>
</evidence>
<comment type="caution">
    <text evidence="12">Lacks conserved residue(s) required for the propagation of feature annotation.</text>
</comment>
<evidence type="ECO:0000313" key="18">
    <source>
        <dbReference type="EMBL" id="KAG7465069.1"/>
    </source>
</evidence>
<feature type="disulfide bond" evidence="12">
    <location>
        <begin position="146"/>
        <end position="182"/>
    </location>
</feature>
<dbReference type="PANTHER" id="PTHR11506">
    <property type="entry name" value="LYSOSOME-ASSOCIATED MEMBRANE GLYCOPROTEIN"/>
    <property type="match status" value="1"/>
</dbReference>
<dbReference type="PROSITE" id="PS51407">
    <property type="entry name" value="LAMP_3"/>
    <property type="match status" value="1"/>
</dbReference>
<evidence type="ECO:0000256" key="7">
    <source>
        <dbReference type="ARBA" id="ARBA00022989"/>
    </source>
</evidence>
<keyword evidence="7 14" id="KW-1133">Transmembrane helix</keyword>
<evidence type="ECO:0000256" key="2">
    <source>
        <dbReference type="ARBA" id="ARBA00004530"/>
    </source>
</evidence>
<evidence type="ECO:0000256" key="14">
    <source>
        <dbReference type="SAM" id="Phobius"/>
    </source>
</evidence>
<proteinExistence type="inferred from homology"/>
<evidence type="ECO:0000256" key="12">
    <source>
        <dbReference type="PROSITE-ProRule" id="PRU00740"/>
    </source>
</evidence>
<dbReference type="Pfam" id="PF01299">
    <property type="entry name" value="Lamp2-like_luminal"/>
    <property type="match status" value="2"/>
</dbReference>
<keyword evidence="3" id="KW-1003">Cell membrane</keyword>
<keyword evidence="6" id="KW-0967">Endosome</keyword>
<reference evidence="18" key="1">
    <citation type="submission" date="2021-01" db="EMBL/GenBank/DDBJ databases">
        <authorList>
            <person name="Zahm M."/>
            <person name="Roques C."/>
            <person name="Cabau C."/>
            <person name="Klopp C."/>
            <person name="Donnadieu C."/>
            <person name="Jouanno E."/>
            <person name="Lampietro C."/>
            <person name="Louis A."/>
            <person name="Herpin A."/>
            <person name="Echchiki A."/>
            <person name="Berthelot C."/>
            <person name="Parey E."/>
            <person name="Roest-Crollius H."/>
            <person name="Braasch I."/>
            <person name="Postlethwait J."/>
            <person name="Bobe J."/>
            <person name="Montfort J."/>
            <person name="Bouchez O."/>
            <person name="Begum T."/>
            <person name="Mejri S."/>
            <person name="Adams A."/>
            <person name="Chen W.-J."/>
            <person name="Guiguen Y."/>
        </authorList>
    </citation>
    <scope>NUCLEOTIDE SEQUENCE</scope>
    <source>
        <strain evidence="18">YG-15Mar2019-1</strain>
        <tissue evidence="18">Brain</tissue>
    </source>
</reference>
<evidence type="ECO:0008006" key="20">
    <source>
        <dbReference type="Google" id="ProtNLM"/>
    </source>
</evidence>
<feature type="compositionally biased region" description="Pro residues" evidence="13">
    <location>
        <begin position="210"/>
        <end position="219"/>
    </location>
</feature>
<dbReference type="GO" id="GO:0072594">
    <property type="term" value="P:establishment of protein localization to organelle"/>
    <property type="evidence" value="ECO:0007669"/>
    <property type="project" value="TreeGrafter"/>
</dbReference>
<feature type="region of interest" description="Disordered" evidence="13">
    <location>
        <begin position="192"/>
        <end position="219"/>
    </location>
</feature>